<dbReference type="PANTHER" id="PTHR40472:SF9">
    <property type="entry name" value="RAPUNZEL 4"/>
    <property type="match status" value="1"/>
</dbReference>
<protein>
    <recommendedName>
        <fullName evidence="3">Rapunzel 4</fullName>
    </recommendedName>
</protein>
<organism evidence="1 2">
    <name type="scientific">Neogobius melanostomus</name>
    <name type="common">round goby</name>
    <dbReference type="NCBI Taxonomy" id="47308"/>
    <lineage>
        <taxon>Eukaryota</taxon>
        <taxon>Metazoa</taxon>
        <taxon>Chordata</taxon>
        <taxon>Craniata</taxon>
        <taxon>Vertebrata</taxon>
        <taxon>Euteleostomi</taxon>
        <taxon>Actinopterygii</taxon>
        <taxon>Neopterygii</taxon>
        <taxon>Teleostei</taxon>
        <taxon>Neoteleostei</taxon>
        <taxon>Acanthomorphata</taxon>
        <taxon>Gobiaria</taxon>
        <taxon>Gobiiformes</taxon>
        <taxon>Gobioidei</taxon>
        <taxon>Gobiidae</taxon>
        <taxon>Benthophilinae</taxon>
        <taxon>Neogobiini</taxon>
        <taxon>Neogobius</taxon>
    </lineage>
</organism>
<keyword evidence="2" id="KW-1185">Reference proteome</keyword>
<accession>A0A8C6WLB3</accession>
<name>A0A8C6WLB3_9GOBI</name>
<reference evidence="1" key="1">
    <citation type="submission" date="2025-08" db="UniProtKB">
        <authorList>
            <consortium name="Ensembl"/>
        </authorList>
    </citation>
    <scope>IDENTIFICATION</scope>
</reference>
<dbReference type="InterPro" id="IPR039051">
    <property type="entry name" value="SE-CTX-like"/>
</dbReference>
<dbReference type="Proteomes" id="UP000694523">
    <property type="component" value="Unplaced"/>
</dbReference>
<evidence type="ECO:0000313" key="2">
    <source>
        <dbReference type="Proteomes" id="UP000694523"/>
    </source>
</evidence>
<dbReference type="PANTHER" id="PTHR40472">
    <property type="entry name" value="RICIN B-TYPE LECTIN DOMAIN-CONTAINING PROTEIN"/>
    <property type="match status" value="1"/>
</dbReference>
<dbReference type="AlphaFoldDB" id="A0A8C6WLB3"/>
<evidence type="ECO:0008006" key="3">
    <source>
        <dbReference type="Google" id="ProtNLM"/>
    </source>
</evidence>
<sequence>MENSCATESLHRQLSSGDIKVYSSLQVRERLGEASEQMQHINKQIKKSLMDLTYFKVEENIINHFRKYVDILNEDAEFREAEKEEFLDHFKRTGGVGNLNRLFDAVMGNGCESVLKITMDYVEKDRRAVEEFCARLKKLFCVGLIALLGYTALNDCGDEERLLKEWGDKMAEVQKSMNAVIQEWTKSNGTK</sequence>
<proteinExistence type="predicted"/>
<reference evidence="1" key="2">
    <citation type="submission" date="2025-09" db="UniProtKB">
        <authorList>
            <consortium name="Ensembl"/>
        </authorList>
    </citation>
    <scope>IDENTIFICATION</scope>
</reference>
<evidence type="ECO:0000313" key="1">
    <source>
        <dbReference type="Ensembl" id="ENSNMLP00000015328.1"/>
    </source>
</evidence>
<dbReference type="Ensembl" id="ENSNMLT00000017219.1">
    <property type="protein sequence ID" value="ENSNMLP00000015328.1"/>
    <property type="gene ID" value="ENSNMLG00000010162.1"/>
</dbReference>